<dbReference type="Proteomes" id="UP000255283">
    <property type="component" value="Unassembled WGS sequence"/>
</dbReference>
<protein>
    <submittedName>
        <fullName evidence="2">Uncharacterized protein</fullName>
    </submittedName>
</protein>
<keyword evidence="1" id="KW-1133">Transmembrane helix</keyword>
<name>A0AAQ1UIV1_9BACT</name>
<proteinExistence type="predicted"/>
<comment type="caution">
    <text evidence="2">The sequence shown here is derived from an EMBL/GenBank/DDBJ whole genome shotgun (WGS) entry which is preliminary data.</text>
</comment>
<evidence type="ECO:0000313" key="2">
    <source>
        <dbReference type="EMBL" id="SUB80182.1"/>
    </source>
</evidence>
<sequence>MAKEHKKSIRNTLAKVIKPVLMVIAFYIVLCTIYLITGKNINPTATLLQSIGAVCVVMLCIYLEGVYKRINK</sequence>
<organism evidence="2 3">
    <name type="scientific">Segatella buccae</name>
    <dbReference type="NCBI Taxonomy" id="28126"/>
    <lineage>
        <taxon>Bacteria</taxon>
        <taxon>Pseudomonadati</taxon>
        <taxon>Bacteroidota</taxon>
        <taxon>Bacteroidia</taxon>
        <taxon>Bacteroidales</taxon>
        <taxon>Prevotellaceae</taxon>
        <taxon>Segatella</taxon>
    </lineage>
</organism>
<accession>A0AAQ1UIV1</accession>
<reference evidence="2 3" key="1">
    <citation type="submission" date="2018-06" db="EMBL/GenBank/DDBJ databases">
        <authorList>
            <consortium name="Pathogen Informatics"/>
            <person name="Doyle S."/>
        </authorList>
    </citation>
    <scope>NUCLEOTIDE SEQUENCE [LARGE SCALE GENOMIC DNA]</scope>
    <source>
        <strain evidence="2 3">NCTC13063</strain>
    </source>
</reference>
<keyword evidence="1" id="KW-0472">Membrane</keyword>
<dbReference type="EMBL" id="UGTJ01000001">
    <property type="protein sequence ID" value="SUB80182.1"/>
    <property type="molecule type" value="Genomic_DNA"/>
</dbReference>
<dbReference type="AlphaFoldDB" id="A0AAQ1UIV1"/>
<evidence type="ECO:0000256" key="1">
    <source>
        <dbReference type="SAM" id="Phobius"/>
    </source>
</evidence>
<gene>
    <name evidence="2" type="ORF">NCTC13063_01465</name>
</gene>
<evidence type="ECO:0000313" key="3">
    <source>
        <dbReference type="Proteomes" id="UP000255283"/>
    </source>
</evidence>
<feature type="transmembrane region" description="Helical" evidence="1">
    <location>
        <begin position="43"/>
        <end position="63"/>
    </location>
</feature>
<keyword evidence="1" id="KW-0812">Transmembrane</keyword>
<feature type="transmembrane region" description="Helical" evidence="1">
    <location>
        <begin position="20"/>
        <end position="37"/>
    </location>
</feature>